<dbReference type="InterPro" id="IPR001128">
    <property type="entry name" value="Cyt_P450"/>
</dbReference>
<keyword evidence="3 6" id="KW-0349">Heme</keyword>
<keyword evidence="9" id="KW-1185">Reference proteome</keyword>
<dbReference type="SUPFAM" id="SSF48264">
    <property type="entry name" value="Cytochrome P450"/>
    <property type="match status" value="1"/>
</dbReference>
<reference evidence="8 9" key="1">
    <citation type="journal article" date="2018" name="Front. Microbiol.">
        <title>Genome-Wide Analysis of Corynespora cassiicola Leaf Fall Disease Putative Effectors.</title>
        <authorList>
            <person name="Lopez D."/>
            <person name="Ribeiro S."/>
            <person name="Label P."/>
            <person name="Fumanal B."/>
            <person name="Venisse J.S."/>
            <person name="Kohler A."/>
            <person name="de Oliveira R.R."/>
            <person name="Labutti K."/>
            <person name="Lipzen A."/>
            <person name="Lail K."/>
            <person name="Bauer D."/>
            <person name="Ohm R.A."/>
            <person name="Barry K.W."/>
            <person name="Spatafora J."/>
            <person name="Grigoriev I.V."/>
            <person name="Martin F.M."/>
            <person name="Pujade-Renaud V."/>
        </authorList>
    </citation>
    <scope>NUCLEOTIDE SEQUENCE [LARGE SCALE GENOMIC DNA]</scope>
    <source>
        <strain evidence="8 9">Philippines</strain>
    </source>
</reference>
<dbReference type="GO" id="GO:0020037">
    <property type="term" value="F:heme binding"/>
    <property type="evidence" value="ECO:0007669"/>
    <property type="project" value="InterPro"/>
</dbReference>
<keyword evidence="5 6" id="KW-0408">Iron</keyword>
<dbReference type="Pfam" id="PF00067">
    <property type="entry name" value="p450"/>
    <property type="match status" value="1"/>
</dbReference>
<keyword evidence="4 6" id="KW-0479">Metal-binding</keyword>
<evidence type="ECO:0000313" key="8">
    <source>
        <dbReference type="EMBL" id="PSN61434.1"/>
    </source>
</evidence>
<dbReference type="Gene3D" id="1.10.630.10">
    <property type="entry name" value="Cytochrome P450"/>
    <property type="match status" value="1"/>
</dbReference>
<feature type="transmembrane region" description="Helical" evidence="7">
    <location>
        <begin position="20"/>
        <end position="40"/>
    </location>
</feature>
<gene>
    <name evidence="8" type="ORF">BS50DRAFT_604052</name>
</gene>
<dbReference type="CDD" id="cd11058">
    <property type="entry name" value="CYP60B-like"/>
    <property type="match status" value="1"/>
</dbReference>
<protein>
    <submittedName>
        <fullName evidence="8">Cytochrome P450</fullName>
    </submittedName>
</protein>
<dbReference type="PANTHER" id="PTHR24305:SF210">
    <property type="entry name" value="CYTOCHROME P450 MONOOXYGENASE ASQL-RELATED"/>
    <property type="match status" value="1"/>
</dbReference>
<keyword evidence="7" id="KW-0812">Transmembrane</keyword>
<dbReference type="InterPro" id="IPR050121">
    <property type="entry name" value="Cytochrome_P450_monoxygenase"/>
</dbReference>
<dbReference type="GO" id="GO:0005506">
    <property type="term" value="F:iron ion binding"/>
    <property type="evidence" value="ECO:0007669"/>
    <property type="project" value="InterPro"/>
</dbReference>
<dbReference type="GO" id="GO:0016705">
    <property type="term" value="F:oxidoreductase activity, acting on paired donors, with incorporation or reduction of molecular oxygen"/>
    <property type="evidence" value="ECO:0007669"/>
    <property type="project" value="InterPro"/>
</dbReference>
<evidence type="ECO:0000256" key="4">
    <source>
        <dbReference type="ARBA" id="ARBA00022723"/>
    </source>
</evidence>
<evidence type="ECO:0000256" key="2">
    <source>
        <dbReference type="ARBA" id="ARBA00010617"/>
    </source>
</evidence>
<dbReference type="PRINTS" id="PR00385">
    <property type="entry name" value="P450"/>
</dbReference>
<dbReference type="PRINTS" id="PR00463">
    <property type="entry name" value="EP450I"/>
</dbReference>
<evidence type="ECO:0000256" key="3">
    <source>
        <dbReference type="ARBA" id="ARBA00022617"/>
    </source>
</evidence>
<dbReference type="Proteomes" id="UP000240883">
    <property type="component" value="Unassembled WGS sequence"/>
</dbReference>
<dbReference type="InterPro" id="IPR036396">
    <property type="entry name" value="Cyt_P450_sf"/>
</dbReference>
<dbReference type="AlphaFoldDB" id="A0A2T2N7M7"/>
<keyword evidence="7" id="KW-1133">Transmembrane helix</keyword>
<dbReference type="PANTHER" id="PTHR24305">
    <property type="entry name" value="CYTOCHROME P450"/>
    <property type="match status" value="1"/>
</dbReference>
<evidence type="ECO:0000256" key="5">
    <source>
        <dbReference type="ARBA" id="ARBA00023004"/>
    </source>
</evidence>
<accession>A0A2T2N7M7</accession>
<dbReference type="EMBL" id="KZ678144">
    <property type="protein sequence ID" value="PSN61434.1"/>
    <property type="molecule type" value="Genomic_DNA"/>
</dbReference>
<dbReference type="OrthoDB" id="1470350at2759"/>
<name>A0A2T2N7M7_CORCC</name>
<dbReference type="InterPro" id="IPR002401">
    <property type="entry name" value="Cyt_P450_E_grp-I"/>
</dbReference>
<keyword evidence="7" id="KW-0472">Membrane</keyword>
<feature type="binding site" description="axial binding residue" evidence="6">
    <location>
        <position position="456"/>
    </location>
    <ligand>
        <name>heme</name>
        <dbReference type="ChEBI" id="CHEBI:30413"/>
    </ligand>
    <ligandPart>
        <name>Fe</name>
        <dbReference type="ChEBI" id="CHEBI:18248"/>
    </ligandPart>
</feature>
<comment type="similarity">
    <text evidence="2">Belongs to the cytochrome P450 family.</text>
</comment>
<evidence type="ECO:0000313" key="9">
    <source>
        <dbReference type="Proteomes" id="UP000240883"/>
    </source>
</evidence>
<evidence type="ECO:0000256" key="1">
    <source>
        <dbReference type="ARBA" id="ARBA00001971"/>
    </source>
</evidence>
<dbReference type="GO" id="GO:0004497">
    <property type="term" value="F:monooxygenase activity"/>
    <property type="evidence" value="ECO:0007669"/>
    <property type="project" value="InterPro"/>
</dbReference>
<proteinExistence type="inferred from homology"/>
<evidence type="ECO:0000256" key="6">
    <source>
        <dbReference type="PIRSR" id="PIRSR602401-1"/>
    </source>
</evidence>
<dbReference type="STRING" id="1448308.A0A2T2N7M7"/>
<comment type="cofactor">
    <cofactor evidence="1 6">
        <name>heme</name>
        <dbReference type="ChEBI" id="CHEBI:30413"/>
    </cofactor>
</comment>
<evidence type="ECO:0000256" key="7">
    <source>
        <dbReference type="SAM" id="Phobius"/>
    </source>
</evidence>
<sequence>MAFLQTAVETVKDNVGVQLLLALFLFFAYPIGAAIYNLYFHPLAGRFPGPKLWAASRLPFVHALLTGRLVQRQREIHEKYGDVVRLAPDEVSFSNEESWDDIYSFRRGHKRAVRDKAFFSAPNDDVDNIITTTDPKFHMRVRGLLSNSFTEDSLRSFHPLIHRHADVLVDQLASISAKSPTGKGTVNMTDWLNFFTMDVIGDLAFGEPFGCLERGDYHDWVRTLFMYLKFMSLAAAPRYWPLLEAVLKRLMPASIMEGQRRHESYANERINKRLNSAASRPDFMAAFQKKMAGPHSMSHREIASTFNFVIVGGSETSATVLTGLFCHISRDERVRRRLCEEIRARFEGEEGITIDKVQGLPYLEAVLNEGLRMCNPIPCGLPRVVPPGGDTYCGVYLPGGTRLGTRTFAINRSPRYFHNADRFVPERWLPLGERPAEYADDKLSASRPFSVGFHSCLGKPLAWIELRLVMCRLLWKFDFAAMPGEEASFDDFPIIMLVQKGPVKVSVQVRKDLKQEAA</sequence>
<organism evidence="8 9">
    <name type="scientific">Corynespora cassiicola Philippines</name>
    <dbReference type="NCBI Taxonomy" id="1448308"/>
    <lineage>
        <taxon>Eukaryota</taxon>
        <taxon>Fungi</taxon>
        <taxon>Dikarya</taxon>
        <taxon>Ascomycota</taxon>
        <taxon>Pezizomycotina</taxon>
        <taxon>Dothideomycetes</taxon>
        <taxon>Pleosporomycetidae</taxon>
        <taxon>Pleosporales</taxon>
        <taxon>Corynesporascaceae</taxon>
        <taxon>Corynespora</taxon>
    </lineage>
</organism>